<proteinExistence type="predicted"/>
<dbReference type="EMBL" id="JARIHO010000067">
    <property type="protein sequence ID" value="KAJ7314355.1"/>
    <property type="molecule type" value="Genomic_DNA"/>
</dbReference>
<comment type="caution">
    <text evidence="1">The sequence shown here is derived from an EMBL/GenBank/DDBJ whole genome shotgun (WGS) entry which is preliminary data.</text>
</comment>
<gene>
    <name evidence="1" type="ORF">DFH08DRAFT_821385</name>
</gene>
<protein>
    <submittedName>
        <fullName evidence="1">Uncharacterized protein</fullName>
    </submittedName>
</protein>
<dbReference type="AlphaFoldDB" id="A0AAD7EE27"/>
<dbReference type="Proteomes" id="UP001218218">
    <property type="component" value="Unassembled WGS sequence"/>
</dbReference>
<name>A0AAD7EE27_9AGAR</name>
<evidence type="ECO:0000313" key="2">
    <source>
        <dbReference type="Proteomes" id="UP001218218"/>
    </source>
</evidence>
<sequence>MARLPRLPHLPRTYLTAPKSLCTTVRLLPLLSQVELNHKTTWEQSLPAPNLQEAVISYHPNEQPSLYYQNYLRNWNPSMATRNRVQVAVQNALIFYLLEDTARVVGVGGHFIGRNGNPSTTGTVWGGYTHKDQTGRIRLVS</sequence>
<keyword evidence="2" id="KW-1185">Reference proteome</keyword>
<organism evidence="1 2">
    <name type="scientific">Mycena albidolilacea</name>
    <dbReference type="NCBI Taxonomy" id="1033008"/>
    <lineage>
        <taxon>Eukaryota</taxon>
        <taxon>Fungi</taxon>
        <taxon>Dikarya</taxon>
        <taxon>Basidiomycota</taxon>
        <taxon>Agaricomycotina</taxon>
        <taxon>Agaricomycetes</taxon>
        <taxon>Agaricomycetidae</taxon>
        <taxon>Agaricales</taxon>
        <taxon>Marasmiineae</taxon>
        <taxon>Mycenaceae</taxon>
        <taxon>Mycena</taxon>
    </lineage>
</organism>
<evidence type="ECO:0000313" key="1">
    <source>
        <dbReference type="EMBL" id="KAJ7314355.1"/>
    </source>
</evidence>
<reference evidence="1" key="1">
    <citation type="submission" date="2023-03" db="EMBL/GenBank/DDBJ databases">
        <title>Massive genome expansion in bonnet fungi (Mycena s.s.) driven by repeated elements and novel gene families across ecological guilds.</title>
        <authorList>
            <consortium name="Lawrence Berkeley National Laboratory"/>
            <person name="Harder C.B."/>
            <person name="Miyauchi S."/>
            <person name="Viragh M."/>
            <person name="Kuo A."/>
            <person name="Thoen E."/>
            <person name="Andreopoulos B."/>
            <person name="Lu D."/>
            <person name="Skrede I."/>
            <person name="Drula E."/>
            <person name="Henrissat B."/>
            <person name="Morin E."/>
            <person name="Kohler A."/>
            <person name="Barry K."/>
            <person name="LaButti K."/>
            <person name="Morin E."/>
            <person name="Salamov A."/>
            <person name="Lipzen A."/>
            <person name="Mereny Z."/>
            <person name="Hegedus B."/>
            <person name="Baldrian P."/>
            <person name="Stursova M."/>
            <person name="Weitz H."/>
            <person name="Taylor A."/>
            <person name="Grigoriev I.V."/>
            <person name="Nagy L.G."/>
            <person name="Martin F."/>
            <person name="Kauserud H."/>
        </authorList>
    </citation>
    <scope>NUCLEOTIDE SEQUENCE</scope>
    <source>
        <strain evidence="1">CBHHK002</strain>
    </source>
</reference>
<accession>A0AAD7EE27</accession>